<dbReference type="AlphaFoldDB" id="A0A6N1C9I7"/>
<protein>
    <submittedName>
        <fullName evidence="1">Transposase</fullName>
    </submittedName>
</protein>
<dbReference type="KEGG" id="pbz:GN234_07965"/>
<dbReference type="Proteomes" id="UP000509545">
    <property type="component" value="Chromosome"/>
</dbReference>
<proteinExistence type="predicted"/>
<accession>A0A6N1C9I7</accession>
<sequence length="227" mass="26151">MKLEAFIERLNTYDLQRDRTRIIADLRQLASNRCLLSNHLYSTLQQDGFSTRNSLYNAYGFVLYKNSSFTLRLGFWSPVKTQDERETFIYDLNHSHDFEIYSVGYSGDGYTTITREILDDLPLQKGKRPRLGKARRLKLAPGKVLYMPALRVIHKQIAPNTMSASLSLLIHPERLDKIDEAWCFDRNYYPLYPGVAAQEIALFTDTLSLLDAGSPSLSSNQRKEEET</sequence>
<dbReference type="RefSeq" id="WP_176688236.1">
    <property type="nucleotide sequence ID" value="NZ_CP048810.1"/>
</dbReference>
<reference evidence="1 2" key="1">
    <citation type="submission" date="2020-02" db="EMBL/GenBank/DDBJ databases">
        <authorList>
            <person name="Liang J."/>
        </authorList>
    </citation>
    <scope>NUCLEOTIDE SEQUENCE [LARGE SCALE GENOMIC DNA]</scope>
    <source>
        <strain evidence="1 2">L22-9</strain>
    </source>
</reference>
<keyword evidence="2" id="KW-1185">Reference proteome</keyword>
<evidence type="ECO:0000313" key="2">
    <source>
        <dbReference type="Proteomes" id="UP000509545"/>
    </source>
</evidence>
<evidence type="ECO:0000313" key="1">
    <source>
        <dbReference type="EMBL" id="QKS81878.1"/>
    </source>
</evidence>
<name>A0A6N1C9I7_9PSED</name>
<dbReference type="EMBL" id="CP048810">
    <property type="protein sequence ID" value="QKS81878.1"/>
    <property type="molecule type" value="Genomic_DNA"/>
</dbReference>
<organism evidence="1 2">
    <name type="scientific">Pseudomonas bijieensis</name>
    <dbReference type="NCBI Taxonomy" id="2681983"/>
    <lineage>
        <taxon>Bacteria</taxon>
        <taxon>Pseudomonadati</taxon>
        <taxon>Pseudomonadota</taxon>
        <taxon>Gammaproteobacteria</taxon>
        <taxon>Pseudomonadales</taxon>
        <taxon>Pseudomonadaceae</taxon>
        <taxon>Pseudomonas</taxon>
    </lineage>
</organism>
<gene>
    <name evidence="1" type="ORF">GN234_07965</name>
</gene>